<dbReference type="PATRIC" id="fig|1462.6.peg.398"/>
<evidence type="ECO:0000313" key="1">
    <source>
        <dbReference type="EMBL" id="KJE28766.1"/>
    </source>
</evidence>
<dbReference type="AlphaFoldDB" id="A0A0D8BX50"/>
<dbReference type="Proteomes" id="UP000032522">
    <property type="component" value="Unassembled WGS sequence"/>
</dbReference>
<protein>
    <submittedName>
        <fullName evidence="1">Uncharacterized protein</fullName>
    </submittedName>
</protein>
<reference evidence="1 2" key="1">
    <citation type="submission" date="2015-01" db="EMBL/GenBank/DDBJ databases">
        <authorList>
            <person name="Filippidou S."/>
            <person name="Jeanneret N."/>
            <person name="Russel-Delif L."/>
            <person name="Junier T."/>
            <person name="Wunderlin T."/>
            <person name="Molina V."/>
            <person name="Johnson S.L."/>
            <person name="Davenport K.W."/>
            <person name="Chain P.S."/>
            <person name="Dorador C."/>
            <person name="Junier P."/>
        </authorList>
    </citation>
    <scope>NUCLEOTIDE SEQUENCE [LARGE SCALE GENOMIC DNA]</scope>
    <source>
        <strain evidence="1 2">Et7/4</strain>
    </source>
</reference>
<organism evidence="1 2">
    <name type="scientific">Geobacillus kaustophilus</name>
    <dbReference type="NCBI Taxonomy" id="1462"/>
    <lineage>
        <taxon>Bacteria</taxon>
        <taxon>Bacillati</taxon>
        <taxon>Bacillota</taxon>
        <taxon>Bacilli</taxon>
        <taxon>Bacillales</taxon>
        <taxon>Anoxybacillaceae</taxon>
        <taxon>Geobacillus</taxon>
        <taxon>Geobacillus thermoleovorans group</taxon>
    </lineage>
</organism>
<comment type="caution">
    <text evidence="1">The sequence shown here is derived from an EMBL/GenBank/DDBJ whole genome shotgun (WGS) entry which is preliminary data.</text>
</comment>
<name>A0A0D8BX50_GEOKU</name>
<dbReference type="EMBL" id="JYBP01000003">
    <property type="protein sequence ID" value="KJE28766.1"/>
    <property type="molecule type" value="Genomic_DNA"/>
</dbReference>
<evidence type="ECO:0000313" key="2">
    <source>
        <dbReference type="Proteomes" id="UP000032522"/>
    </source>
</evidence>
<sequence length="58" mass="6844">MSLLPAIGTYILFDASGHFHRYRPRIYTPKQDDINGVNARYDVSIQPNIREIFRIQHQ</sequence>
<proteinExistence type="predicted"/>
<gene>
    <name evidence="1" type="ORF">LG52_286</name>
</gene>
<accession>A0A0D8BX50</accession>